<dbReference type="Gene3D" id="3.60.21.10">
    <property type="match status" value="1"/>
</dbReference>
<dbReference type="SUPFAM" id="SSF56300">
    <property type="entry name" value="Metallo-dependent phosphatases"/>
    <property type="match status" value="1"/>
</dbReference>
<protein>
    <submittedName>
        <fullName evidence="5">Cell wall polysaccharide biosynthesis protein</fullName>
    </submittedName>
</protein>
<feature type="domain" description="Capsule synthesis protein CapA" evidence="4">
    <location>
        <begin position="82"/>
        <end position="330"/>
    </location>
</feature>
<evidence type="ECO:0000313" key="5">
    <source>
        <dbReference type="EMBL" id="SUN05475.1"/>
    </source>
</evidence>
<evidence type="ECO:0000256" key="3">
    <source>
        <dbReference type="SAM" id="MobiDB-lite"/>
    </source>
</evidence>
<name>A0A380ICM3_STRAI</name>
<organism evidence="5 6">
    <name type="scientific">Streptococcus acidominimus</name>
    <dbReference type="NCBI Taxonomy" id="1326"/>
    <lineage>
        <taxon>Bacteria</taxon>
        <taxon>Bacillati</taxon>
        <taxon>Bacillota</taxon>
        <taxon>Bacilli</taxon>
        <taxon>Lactobacillales</taxon>
        <taxon>Streptococcaceae</taxon>
        <taxon>Streptococcus</taxon>
    </lineage>
</organism>
<feature type="compositionally biased region" description="Low complexity" evidence="3">
    <location>
        <begin position="55"/>
        <end position="65"/>
    </location>
</feature>
<reference evidence="5 6" key="1">
    <citation type="submission" date="2018-06" db="EMBL/GenBank/DDBJ databases">
        <authorList>
            <consortium name="Pathogen Informatics"/>
            <person name="Doyle S."/>
        </authorList>
    </citation>
    <scope>NUCLEOTIDE SEQUENCE [LARGE SCALE GENOMIC DNA]</scope>
    <source>
        <strain evidence="5 6">NCTC12957</strain>
    </source>
</reference>
<sequence>MMRRRQNRIGKRRRQQQKRWVGSILLLSLLVAGLAGVVYGGTALWSRFSFANPESSSSSTTRTTSAGVKEPIRQEQGVQTARVMAHGDLLYHDVIYQSALKPDGQYDFTDNFTYVKPWIEQADLAIADFEGTISADYPLAGYPLFNAPASVVTAIQQTGYDVVDLAHNHILDSHLPGLISTVDAFRQAGVDTVGVYRDGNRGRAPIYIKEVNGIRIAILAYAYGFNGMETNLSQEEYGNYMSDLNLERMKEEIERAEAEADLTVVMPQMGVEYQLEPTEEQVSLYRQMVDWGADIIFGGHPHVAEPAEILEKDGERKLIVYSMGNFLSNQRIETMEGVANAQWTERGVLMDVTLEKKDGKTRIQMAKGHPTWVSRLPKEGTDLFTYQTLVLEDFIEGGAHRHLLDDETKARIDLAYQEMKDFMGLSW</sequence>
<dbReference type="PANTHER" id="PTHR33393:SF12">
    <property type="entry name" value="CAPSULE BIOSYNTHESIS PROTEIN CAPA"/>
    <property type="match status" value="1"/>
</dbReference>
<dbReference type="InterPro" id="IPR029052">
    <property type="entry name" value="Metallo-depent_PP-like"/>
</dbReference>
<dbReference type="PANTHER" id="PTHR33393">
    <property type="entry name" value="POLYGLUTAMINE SYNTHESIS ACCESSORY PROTEIN RV0574C-RELATED"/>
    <property type="match status" value="1"/>
</dbReference>
<dbReference type="AlphaFoldDB" id="A0A380ICM3"/>
<gene>
    <name evidence="5" type="ORF">NCTC12957_00215</name>
</gene>
<comment type="similarity">
    <text evidence="1">Belongs to the CapA family.</text>
</comment>
<evidence type="ECO:0000256" key="1">
    <source>
        <dbReference type="ARBA" id="ARBA00005662"/>
    </source>
</evidence>
<proteinExistence type="inferred from homology"/>
<dbReference type="InterPro" id="IPR019079">
    <property type="entry name" value="Capsule_synth_CapA"/>
</dbReference>
<keyword evidence="2" id="KW-0175">Coiled coil</keyword>
<evidence type="ECO:0000256" key="2">
    <source>
        <dbReference type="SAM" id="Coils"/>
    </source>
</evidence>
<accession>A0A380ICM3</accession>
<evidence type="ECO:0000313" key="6">
    <source>
        <dbReference type="Proteomes" id="UP000255213"/>
    </source>
</evidence>
<dbReference type="SMART" id="SM00854">
    <property type="entry name" value="PGA_cap"/>
    <property type="match status" value="1"/>
</dbReference>
<evidence type="ECO:0000259" key="4">
    <source>
        <dbReference type="SMART" id="SM00854"/>
    </source>
</evidence>
<feature type="region of interest" description="Disordered" evidence="3">
    <location>
        <begin position="51"/>
        <end position="75"/>
    </location>
</feature>
<dbReference type="Pfam" id="PF09587">
    <property type="entry name" value="PGA_cap"/>
    <property type="match status" value="1"/>
</dbReference>
<dbReference type="CDD" id="cd07381">
    <property type="entry name" value="MPP_CapA"/>
    <property type="match status" value="1"/>
</dbReference>
<dbReference type="EMBL" id="UHEN01000001">
    <property type="protein sequence ID" value="SUN05475.1"/>
    <property type="molecule type" value="Genomic_DNA"/>
</dbReference>
<dbReference type="InterPro" id="IPR052169">
    <property type="entry name" value="CW_Biosynth-Accessory"/>
</dbReference>
<feature type="coiled-coil region" evidence="2">
    <location>
        <begin position="239"/>
        <end position="266"/>
    </location>
</feature>
<dbReference type="Proteomes" id="UP000255213">
    <property type="component" value="Unassembled WGS sequence"/>
</dbReference>